<dbReference type="SMART" id="SM00209">
    <property type="entry name" value="TSP1"/>
    <property type="match status" value="5"/>
</dbReference>
<dbReference type="PROSITE" id="PS00022">
    <property type="entry name" value="EGF_1"/>
    <property type="match status" value="1"/>
</dbReference>
<dbReference type="SUPFAM" id="SSF82895">
    <property type="entry name" value="TSP-1 type 1 repeat"/>
    <property type="match status" value="2"/>
</dbReference>
<dbReference type="PROSITE" id="PS50092">
    <property type="entry name" value="TSP1"/>
    <property type="match status" value="3"/>
</dbReference>
<organism evidence="2 3">
    <name type="scientific">Acropora cervicornis</name>
    <name type="common">Staghorn coral</name>
    <dbReference type="NCBI Taxonomy" id="6130"/>
    <lineage>
        <taxon>Eukaryota</taxon>
        <taxon>Metazoa</taxon>
        <taxon>Cnidaria</taxon>
        <taxon>Anthozoa</taxon>
        <taxon>Hexacorallia</taxon>
        <taxon>Scleractinia</taxon>
        <taxon>Astrocoeniina</taxon>
        <taxon>Acroporidae</taxon>
        <taxon>Acropora</taxon>
    </lineage>
</organism>
<dbReference type="Proteomes" id="UP001249851">
    <property type="component" value="Unassembled WGS sequence"/>
</dbReference>
<dbReference type="EMBL" id="JARQWQ010000033">
    <property type="protein sequence ID" value="KAK2561272.1"/>
    <property type="molecule type" value="Genomic_DNA"/>
</dbReference>
<reference evidence="2" key="2">
    <citation type="journal article" date="2023" name="Science">
        <title>Genomic signatures of disease resistance in endangered staghorn corals.</title>
        <authorList>
            <person name="Vollmer S.V."/>
            <person name="Selwyn J.D."/>
            <person name="Despard B.A."/>
            <person name="Roesel C.L."/>
        </authorList>
    </citation>
    <scope>NUCLEOTIDE SEQUENCE</scope>
    <source>
        <strain evidence="2">K2</strain>
    </source>
</reference>
<sequence length="460" mass="51304">MKFDCCQVLQSNPDDGRDSRYSQSDFCLSASTCGRQGSQYRTRSVTRSASCGGSSCPELYESQQCYGSTIENCQLSSWSQWSACPSKGCGSSAMQTSTRHRITTEKCGGWCTSTFRTTRLCRRGSVNCELSSWSEWSTCDGTVCTAGHGTQVSLRHKTIKETCGGTCTSTLRRTRNCFNSITRKPAECQVSPWSEWGDCKRTLCQLSGIQARTRYETVKDECKGTCKYALHQTRPCAKPELPCFNGGTYKVNNKGCVCMQGHFGVCCEKSSQGSDGREHQITNQCDSNDQRNSFLYRSRRLLLLLLQKQWTGRPQRCYPVDCVVSDWTLWSSCSSSMSEQQESESRSRSVTTPASCAGKACPLELEETRLCYGSNTQNSQGRPRRCYPEDCEVSAWSSWSSCSSSMSDEQELESRSRSITTPSCSGNACRRKLKESRLCHRSNTQNGQGMCEEFCSIAKM</sequence>
<evidence type="ECO:0000259" key="1">
    <source>
        <dbReference type="PROSITE" id="PS00022"/>
    </source>
</evidence>
<dbReference type="PANTHER" id="PTHR20920:SF5">
    <property type="entry name" value="SMB DOMAIN-CONTAINING PROTEIN"/>
    <property type="match status" value="1"/>
</dbReference>
<reference evidence="2" key="1">
    <citation type="journal article" date="2023" name="G3 (Bethesda)">
        <title>Whole genome assembly and annotation of the endangered Caribbean coral Acropora cervicornis.</title>
        <authorList>
            <person name="Selwyn J.D."/>
            <person name="Vollmer S.V."/>
        </authorList>
    </citation>
    <scope>NUCLEOTIDE SEQUENCE</scope>
    <source>
        <strain evidence="2">K2</strain>
    </source>
</reference>
<evidence type="ECO:0000313" key="3">
    <source>
        <dbReference type="Proteomes" id="UP001249851"/>
    </source>
</evidence>
<keyword evidence="3" id="KW-1185">Reference proteome</keyword>
<evidence type="ECO:0000313" key="2">
    <source>
        <dbReference type="EMBL" id="KAK2561272.1"/>
    </source>
</evidence>
<protein>
    <submittedName>
        <fullName evidence="2">Spondin-1</fullName>
    </submittedName>
</protein>
<dbReference type="InterPro" id="IPR039942">
    <property type="entry name" value="SBSPO"/>
</dbReference>
<dbReference type="PANTHER" id="PTHR20920">
    <property type="entry name" value="RPE-SPONDIN"/>
    <property type="match status" value="1"/>
</dbReference>
<accession>A0AAD9V4X8</accession>
<dbReference type="InterPro" id="IPR000742">
    <property type="entry name" value="EGF"/>
</dbReference>
<dbReference type="Pfam" id="PF00090">
    <property type="entry name" value="TSP_1"/>
    <property type="match status" value="3"/>
</dbReference>
<dbReference type="InterPro" id="IPR000884">
    <property type="entry name" value="TSP1_rpt"/>
</dbReference>
<dbReference type="Gene3D" id="2.20.100.10">
    <property type="entry name" value="Thrombospondin type-1 (TSP1) repeat"/>
    <property type="match status" value="3"/>
</dbReference>
<comment type="caution">
    <text evidence="2">The sequence shown here is derived from an EMBL/GenBank/DDBJ whole genome shotgun (WGS) entry which is preliminary data.</text>
</comment>
<gene>
    <name evidence="2" type="ORF">P5673_015751</name>
</gene>
<proteinExistence type="predicted"/>
<name>A0AAD9V4X8_ACRCE</name>
<feature type="domain" description="EGF-like" evidence="1">
    <location>
        <begin position="256"/>
        <end position="267"/>
    </location>
</feature>
<dbReference type="InterPro" id="IPR036383">
    <property type="entry name" value="TSP1_rpt_sf"/>
</dbReference>
<dbReference type="AlphaFoldDB" id="A0AAD9V4X8"/>